<evidence type="ECO:0000259" key="6">
    <source>
        <dbReference type="SMART" id="SM00576"/>
    </source>
</evidence>
<dbReference type="InterPro" id="IPR009072">
    <property type="entry name" value="Histone-fold"/>
</dbReference>
<evidence type="ECO:0000256" key="1">
    <source>
        <dbReference type="ARBA" id="ARBA00004123"/>
    </source>
</evidence>
<evidence type="ECO:0000313" key="8">
    <source>
        <dbReference type="Proteomes" id="UP000770661"/>
    </source>
</evidence>
<accession>A0A8J5CRF2</accession>
<feature type="region of interest" description="Disordered" evidence="5">
    <location>
        <begin position="257"/>
        <end position="344"/>
    </location>
</feature>
<dbReference type="InterPro" id="IPR006565">
    <property type="entry name" value="BTP"/>
</dbReference>
<dbReference type="EMBL" id="JACEEZ010014154">
    <property type="protein sequence ID" value="KAG0719674.1"/>
    <property type="molecule type" value="Genomic_DNA"/>
</dbReference>
<protein>
    <submittedName>
        <fullName evidence="7">STAGA complex 65 subunit gamma</fullName>
    </submittedName>
</protein>
<keyword evidence="4" id="KW-0539">Nucleus</keyword>
<comment type="subcellular location">
    <subcellularLocation>
        <location evidence="1">Nucleus</location>
    </subcellularLocation>
</comment>
<dbReference type="OrthoDB" id="6021257at2759"/>
<dbReference type="PANTHER" id="PTHR28598">
    <property type="entry name" value="STAGA COMPLEX 65 SUBUNIT GAMMA"/>
    <property type="match status" value="1"/>
</dbReference>
<sequence length="344" mass="37841">MTCAGGHWGEEGERGAGEDWGLSAADMEDLLTPQPPAPTPPALHQPSPEETPSFQILPPEMCRTDPLVLQTIRLLQHQRQVAQFIARAQSVGADGSSLPSCQPPPEDLVLNRKTTKPHFLNFLPPEHTPFTRGKTQQHVLEVEGSTARLILRKAVATICAHTGYTDTSESVLRLLTDVTHEFLTKTTGVLRANTDNLLLTDRCPFHDVVEKTLHDIGMGSMSELHTMYRDRVVLYHAKVRQETLQLYHHYQTLCQNREAASTPGSRRESIGEWWMDDGSQQGGQGPGMEEASVPSIKSTSSLDPELSLHPFSVLSQTGGDGDEAVVQNSPATSQTYPAYPLTPR</sequence>
<dbReference type="SMART" id="SM00576">
    <property type="entry name" value="BTP"/>
    <property type="match status" value="1"/>
</dbReference>
<dbReference type="GO" id="GO:0046982">
    <property type="term" value="F:protein heterodimerization activity"/>
    <property type="evidence" value="ECO:0007669"/>
    <property type="project" value="InterPro"/>
</dbReference>
<reference evidence="7" key="1">
    <citation type="submission" date="2020-07" db="EMBL/GenBank/DDBJ databases">
        <title>The High-quality genome of the commercially important snow crab, Chionoecetes opilio.</title>
        <authorList>
            <person name="Jeong J.-H."/>
            <person name="Ryu S."/>
        </authorList>
    </citation>
    <scope>NUCLEOTIDE SEQUENCE</scope>
    <source>
        <strain evidence="7">MADBK_172401_WGS</strain>
        <tissue evidence="7">Digestive gland</tissue>
    </source>
</reference>
<dbReference type="AlphaFoldDB" id="A0A8J5CRF2"/>
<feature type="compositionally biased region" description="Pro residues" evidence="5">
    <location>
        <begin position="33"/>
        <end position="43"/>
    </location>
</feature>
<comment type="caution">
    <text evidence="7">The sequence shown here is derived from an EMBL/GenBank/DDBJ whole genome shotgun (WGS) entry which is preliminary data.</text>
</comment>
<name>A0A8J5CRF2_CHIOP</name>
<organism evidence="7 8">
    <name type="scientific">Chionoecetes opilio</name>
    <name type="common">Atlantic snow crab</name>
    <name type="synonym">Cancer opilio</name>
    <dbReference type="NCBI Taxonomy" id="41210"/>
    <lineage>
        <taxon>Eukaryota</taxon>
        <taxon>Metazoa</taxon>
        <taxon>Ecdysozoa</taxon>
        <taxon>Arthropoda</taxon>
        <taxon>Crustacea</taxon>
        <taxon>Multicrustacea</taxon>
        <taxon>Malacostraca</taxon>
        <taxon>Eumalacostraca</taxon>
        <taxon>Eucarida</taxon>
        <taxon>Decapoda</taxon>
        <taxon>Pleocyemata</taxon>
        <taxon>Brachyura</taxon>
        <taxon>Eubrachyura</taxon>
        <taxon>Majoidea</taxon>
        <taxon>Majidae</taxon>
        <taxon>Chionoecetes</taxon>
    </lineage>
</organism>
<dbReference type="GO" id="GO:0003713">
    <property type="term" value="F:transcription coactivator activity"/>
    <property type="evidence" value="ECO:0007669"/>
    <property type="project" value="TreeGrafter"/>
</dbReference>
<dbReference type="GO" id="GO:0000124">
    <property type="term" value="C:SAGA complex"/>
    <property type="evidence" value="ECO:0007669"/>
    <property type="project" value="InterPro"/>
</dbReference>
<dbReference type="Gene3D" id="1.10.20.10">
    <property type="entry name" value="Histone, subunit A"/>
    <property type="match status" value="1"/>
</dbReference>
<evidence type="ECO:0000256" key="2">
    <source>
        <dbReference type="ARBA" id="ARBA00023015"/>
    </source>
</evidence>
<evidence type="ECO:0000256" key="4">
    <source>
        <dbReference type="ARBA" id="ARBA00023242"/>
    </source>
</evidence>
<feature type="region of interest" description="Disordered" evidence="5">
    <location>
        <begin position="1"/>
        <end position="58"/>
    </location>
</feature>
<keyword evidence="2" id="KW-0805">Transcription regulation</keyword>
<dbReference type="InterPro" id="IPR039460">
    <property type="entry name" value="SUPT7L/Spt7"/>
</dbReference>
<dbReference type="Pfam" id="PF07524">
    <property type="entry name" value="Bromo_TP"/>
    <property type="match status" value="1"/>
</dbReference>
<feature type="compositionally biased region" description="Polar residues" evidence="5">
    <location>
        <begin position="326"/>
        <end position="336"/>
    </location>
</feature>
<dbReference type="CDD" id="cd06847">
    <property type="entry name" value="HFD_SUPT7L"/>
    <property type="match status" value="1"/>
</dbReference>
<evidence type="ECO:0000256" key="5">
    <source>
        <dbReference type="SAM" id="MobiDB-lite"/>
    </source>
</evidence>
<keyword evidence="3" id="KW-0804">Transcription</keyword>
<dbReference type="PANTHER" id="PTHR28598:SF1">
    <property type="entry name" value="STAGA COMPLEX 65 SUBUNIT GAMMA"/>
    <property type="match status" value="1"/>
</dbReference>
<keyword evidence="8" id="KW-1185">Reference proteome</keyword>
<proteinExistence type="predicted"/>
<evidence type="ECO:0000313" key="7">
    <source>
        <dbReference type="EMBL" id="KAG0719674.1"/>
    </source>
</evidence>
<feature type="compositionally biased region" description="Basic and acidic residues" evidence="5">
    <location>
        <begin position="8"/>
        <end position="17"/>
    </location>
</feature>
<dbReference type="Proteomes" id="UP000770661">
    <property type="component" value="Unassembled WGS sequence"/>
</dbReference>
<feature type="domain" description="Bromodomain associated" evidence="6">
    <location>
        <begin position="144"/>
        <end position="223"/>
    </location>
</feature>
<evidence type="ECO:0000256" key="3">
    <source>
        <dbReference type="ARBA" id="ARBA00023163"/>
    </source>
</evidence>
<dbReference type="GO" id="GO:0005634">
    <property type="term" value="C:nucleus"/>
    <property type="evidence" value="ECO:0007669"/>
    <property type="project" value="UniProtKB-SubCell"/>
</dbReference>
<gene>
    <name evidence="7" type="primary">Supt7l</name>
    <name evidence="7" type="ORF">GWK47_050032</name>
</gene>